<reference evidence="1" key="1">
    <citation type="submission" date="2024-02" db="EMBL/GenBank/DDBJ databases">
        <title>Metagenome Assembled Genome of Zalaria obscura JY119.</title>
        <authorList>
            <person name="Vighnesh L."/>
            <person name="Jagadeeshwari U."/>
            <person name="Venkata Ramana C."/>
            <person name="Sasikala C."/>
        </authorList>
    </citation>
    <scope>NUCLEOTIDE SEQUENCE</scope>
    <source>
        <strain evidence="1">JY119</strain>
    </source>
</reference>
<dbReference type="Proteomes" id="UP001320706">
    <property type="component" value="Unassembled WGS sequence"/>
</dbReference>
<evidence type="ECO:0000313" key="1">
    <source>
        <dbReference type="EMBL" id="KAK8222039.1"/>
    </source>
</evidence>
<comment type="caution">
    <text evidence="1">The sequence shown here is derived from an EMBL/GenBank/DDBJ whole genome shotgun (WGS) entry which is preliminary data.</text>
</comment>
<evidence type="ECO:0000313" key="2">
    <source>
        <dbReference type="Proteomes" id="UP001320706"/>
    </source>
</evidence>
<keyword evidence="2" id="KW-1185">Reference proteome</keyword>
<proteinExistence type="predicted"/>
<name>A0ACC3SPF9_9PEZI</name>
<accession>A0ACC3SPF9</accession>
<protein>
    <submittedName>
        <fullName evidence="1">PAB1 binding protein</fullName>
    </submittedName>
</protein>
<organism evidence="1 2">
    <name type="scientific">Zalaria obscura</name>
    <dbReference type="NCBI Taxonomy" id="2024903"/>
    <lineage>
        <taxon>Eukaryota</taxon>
        <taxon>Fungi</taxon>
        <taxon>Dikarya</taxon>
        <taxon>Ascomycota</taxon>
        <taxon>Pezizomycotina</taxon>
        <taxon>Dothideomycetes</taxon>
        <taxon>Dothideomycetidae</taxon>
        <taxon>Dothideales</taxon>
        <taxon>Zalariaceae</taxon>
        <taxon>Zalaria</taxon>
    </lineage>
</organism>
<gene>
    <name evidence="1" type="primary">PBP2</name>
    <name evidence="1" type="ORF">M8818_000207</name>
</gene>
<sequence>MSASPVQSTAPSQKRPLEEPSSPTGPTDQPDAKRPALDKTKAEDTAGPATTADSTSQENASAKPESATAGADAPQNGTTDGQGDTVVPDAPPSGMIPASQVLETQPIQSTTANGSDSHPSYDQQDESKWLHVRAIISSAEAATVIGKGGENVSQIRRLSGAKCTVSEYTRGAAERILTVSGLVDAVAKAFGLIIRTLNQEPLDSPSTPQSKTYPLRLLIPHVLIGSIIGKSGIRIREIQEASGARLNASDSVLPLSTERSLVVLGVADAVHIATYYVGSTLVEQLTERFGGPAASAYATRTGGPAGAAPGGMQVVPYVPHPVGGQWGHPDHYRGGRGQAQRAPAPAYGGGMQPAYGQPQAQHPAAPIHYNAGSPRQQYQGAGPHQPTPYAGHPAQPAVGHAGPPQQPVQGMVPGQHLTQQIFIPNDMVGAIIGKGGAKINEIRQLSGSVIKINEPQDNSNERLVTITGTQECNQMALFMLYSRLDSAEAPSHSAAQNIHLNLHQLSNPSARFRPSSSMVVWFRDNTLLPCTAMSDLQEPSLADTDSTMSDTSLLPVRCSPTSIHPPPVNIRTSFKNFQSFASIVVGQPGSKTSPETAYTIHKDLLTAASPFFSAALNGAFAEGLDQTVRLPEEKPDIFEWFLYWLYTGSLTTPSTNCSALPTRSAAHPIHLTLHPAPPTLLPAHTDGDLRNAAGSPKYFLLLDLYALSDRLLTTPLSNHILDTMARLSEATNSVPTPSDTWILCDTIRDSAPVRRLVLDLFAYKKTDKLLESHRDEWHPRFLRDLVVKLKRPGFESLDRHGLVPWRPGSWPSTRACEGCSEVLKPGVSGERCEVCDRAFCGSCVRLGRVGSSGGEVGACKPWLRGACTRYHEHEGEEGKGCPR</sequence>
<dbReference type="EMBL" id="JAMKPW020000001">
    <property type="protein sequence ID" value="KAK8222039.1"/>
    <property type="molecule type" value="Genomic_DNA"/>
</dbReference>